<protein>
    <submittedName>
        <fullName evidence="3">NIN-like protein</fullName>
    </submittedName>
</protein>
<accession>A0A2U1MWQ8</accession>
<dbReference type="AlphaFoldDB" id="A0A2U1MWQ8"/>
<name>A0A2U1MWQ8_ARTAN</name>
<evidence type="ECO:0000313" key="4">
    <source>
        <dbReference type="Proteomes" id="UP000245207"/>
    </source>
</evidence>
<proteinExistence type="predicted"/>
<reference evidence="3 4" key="1">
    <citation type="journal article" date="2018" name="Mol. Plant">
        <title>The genome of Artemisia annua provides insight into the evolution of Asteraceae family and artemisinin biosynthesis.</title>
        <authorList>
            <person name="Shen Q."/>
            <person name="Zhang L."/>
            <person name="Liao Z."/>
            <person name="Wang S."/>
            <person name="Yan T."/>
            <person name="Shi P."/>
            <person name="Liu M."/>
            <person name="Fu X."/>
            <person name="Pan Q."/>
            <person name="Wang Y."/>
            <person name="Lv Z."/>
            <person name="Lu X."/>
            <person name="Zhang F."/>
            <person name="Jiang W."/>
            <person name="Ma Y."/>
            <person name="Chen M."/>
            <person name="Hao X."/>
            <person name="Li L."/>
            <person name="Tang Y."/>
            <person name="Lv G."/>
            <person name="Zhou Y."/>
            <person name="Sun X."/>
            <person name="Brodelius P.E."/>
            <person name="Rose J.K.C."/>
            <person name="Tang K."/>
        </authorList>
    </citation>
    <scope>NUCLEOTIDE SEQUENCE [LARGE SCALE GENOMIC DNA]</scope>
    <source>
        <strain evidence="4">cv. Huhao1</strain>
        <tissue evidence="3">Leaf</tissue>
    </source>
</reference>
<dbReference type="STRING" id="35608.A0A2U1MWQ8"/>
<comment type="caution">
    <text evidence="3">The sequence shown here is derived from an EMBL/GenBank/DDBJ whole genome shotgun (WGS) entry which is preliminary data.</text>
</comment>
<dbReference type="PANTHER" id="PTHR32002">
    <property type="entry name" value="PROTEIN NLP8"/>
    <property type="match status" value="1"/>
</dbReference>
<feature type="region of interest" description="Disordered" evidence="1">
    <location>
        <begin position="1"/>
        <end position="21"/>
    </location>
</feature>
<feature type="compositionally biased region" description="Polar residues" evidence="1">
    <location>
        <begin position="1"/>
        <end position="11"/>
    </location>
</feature>
<dbReference type="InterPro" id="IPR055081">
    <property type="entry name" value="NLP1-9_GAF"/>
</dbReference>
<feature type="domain" description="NLP1-9 GAF" evidence="2">
    <location>
        <begin position="267"/>
        <end position="440"/>
    </location>
</feature>
<dbReference type="InterPro" id="IPR045012">
    <property type="entry name" value="NLP"/>
</dbReference>
<dbReference type="EMBL" id="PKPP01004174">
    <property type="protein sequence ID" value="PWA65688.1"/>
    <property type="molecule type" value="Genomic_DNA"/>
</dbReference>
<dbReference type="Proteomes" id="UP000245207">
    <property type="component" value="Unassembled WGS sequence"/>
</dbReference>
<dbReference type="Pfam" id="PF22922">
    <property type="entry name" value="GAF_NLP"/>
    <property type="match status" value="1"/>
</dbReference>
<organism evidence="3 4">
    <name type="scientific">Artemisia annua</name>
    <name type="common">Sweet wormwood</name>
    <dbReference type="NCBI Taxonomy" id="35608"/>
    <lineage>
        <taxon>Eukaryota</taxon>
        <taxon>Viridiplantae</taxon>
        <taxon>Streptophyta</taxon>
        <taxon>Embryophyta</taxon>
        <taxon>Tracheophyta</taxon>
        <taxon>Spermatophyta</taxon>
        <taxon>Magnoliopsida</taxon>
        <taxon>eudicotyledons</taxon>
        <taxon>Gunneridae</taxon>
        <taxon>Pentapetalae</taxon>
        <taxon>asterids</taxon>
        <taxon>campanulids</taxon>
        <taxon>Asterales</taxon>
        <taxon>Asteraceae</taxon>
        <taxon>Asteroideae</taxon>
        <taxon>Anthemideae</taxon>
        <taxon>Artemisiinae</taxon>
        <taxon>Artemisia</taxon>
    </lineage>
</organism>
<keyword evidence="4" id="KW-1185">Reference proteome</keyword>
<dbReference type="GO" id="GO:0003700">
    <property type="term" value="F:DNA-binding transcription factor activity"/>
    <property type="evidence" value="ECO:0007669"/>
    <property type="project" value="InterPro"/>
</dbReference>
<dbReference type="OrthoDB" id="1725115at2759"/>
<evidence type="ECO:0000259" key="2">
    <source>
        <dbReference type="Pfam" id="PF22922"/>
    </source>
</evidence>
<evidence type="ECO:0000313" key="3">
    <source>
        <dbReference type="EMBL" id="PWA65688.1"/>
    </source>
</evidence>
<gene>
    <name evidence="3" type="ORF">CTI12_AA307160</name>
</gene>
<dbReference type="PANTHER" id="PTHR32002:SF35">
    <property type="entry name" value="PROTEIN NLP6"/>
    <property type="match status" value="1"/>
</dbReference>
<evidence type="ECO:0000256" key="1">
    <source>
        <dbReference type="SAM" id="MobiDB-lite"/>
    </source>
</evidence>
<sequence>MDLLEQSQSVDSVDRDKSSCSGSGAVLLRDMSIVDTWKNITLEKPVSFWGESKYLTHLWVSRNEEPREELYSSDSSQSKFTCFNPAAETIVPHSTKIKEKIRAALKLLTFRDEHVLVQFWSASDVGKHKLLTTIDQPFGVGVIDEGLYTYRRESERNLFLVDKDDEEQDISPPARVFRRGVPEWSSDLTNYKANDFPQHESAIRCNLHGYLALPVFDSVTSLCVGVLELLTSLIYVGYAFEVRQVYKALKTQNLTSPQVHDSTTPKVLSESRQNELNKIFGILKTVCDIYNLPLAQTWAVSQSSSFVSHNKVIEKSCDSFDIKCVGKVCISTAALPFYVRDLRMWSFREACRNQHLDKYHGFVGRALLARGSSYCQDVTELSEEEYPLVHNARMSGLTSCFTVFMHSVEGDVDYVLEFFLQLDRKDSRHVLDLVQTLKQKVEVASGFILGEISPTKFIGSPQSIQISSITTANTLAFGMDSSDPQTSLANLVKTDAANVPTHPSFKENPPSKHGIIFTKSEILAWNDVRRDNINVAGSNKNDNATSTIVIKQKTSDTITDAEEKSNGLKRGRKRKIDLITMEAVQKHVGKPIGQAAKSVGGESSLCLFTVFH</sequence>